<dbReference type="GO" id="GO:0035435">
    <property type="term" value="P:phosphate ion transmembrane transport"/>
    <property type="evidence" value="ECO:0007669"/>
    <property type="project" value="TreeGrafter"/>
</dbReference>
<dbReference type="GO" id="GO:0016020">
    <property type="term" value="C:membrane"/>
    <property type="evidence" value="ECO:0007669"/>
    <property type="project" value="UniProtKB-SubCell"/>
</dbReference>
<gene>
    <name evidence="7" type="ORF">B1B_01426</name>
</gene>
<keyword evidence="2" id="KW-0813">Transport</keyword>
<dbReference type="InterPro" id="IPR001204">
    <property type="entry name" value="Phos_transporter"/>
</dbReference>
<dbReference type="PANTHER" id="PTHR11101:SF80">
    <property type="entry name" value="PHOSPHATE TRANSPORTER"/>
    <property type="match status" value="1"/>
</dbReference>
<evidence type="ECO:0000256" key="2">
    <source>
        <dbReference type="ARBA" id="ARBA00022448"/>
    </source>
</evidence>
<feature type="transmembrane region" description="Helical" evidence="6">
    <location>
        <begin position="145"/>
        <end position="162"/>
    </location>
</feature>
<feature type="transmembrane region" description="Helical" evidence="6">
    <location>
        <begin position="174"/>
        <end position="198"/>
    </location>
</feature>
<feature type="transmembrane region" description="Helical" evidence="6">
    <location>
        <begin position="227"/>
        <end position="250"/>
    </location>
</feature>
<evidence type="ECO:0000256" key="5">
    <source>
        <dbReference type="ARBA" id="ARBA00023136"/>
    </source>
</evidence>
<dbReference type="EMBL" id="AUZY01000976">
    <property type="protein sequence ID" value="EQD76812.1"/>
    <property type="molecule type" value="Genomic_DNA"/>
</dbReference>
<evidence type="ECO:0000256" key="6">
    <source>
        <dbReference type="SAM" id="Phobius"/>
    </source>
</evidence>
<dbReference type="PANTHER" id="PTHR11101">
    <property type="entry name" value="PHOSPHATE TRANSPORTER"/>
    <property type="match status" value="1"/>
</dbReference>
<dbReference type="GO" id="GO:0005315">
    <property type="term" value="F:phosphate transmembrane transporter activity"/>
    <property type="evidence" value="ECO:0007669"/>
    <property type="project" value="InterPro"/>
</dbReference>
<feature type="non-terminal residue" evidence="7">
    <location>
        <position position="1"/>
    </location>
</feature>
<keyword evidence="5 6" id="KW-0472">Membrane</keyword>
<dbReference type="Pfam" id="PF01384">
    <property type="entry name" value="PHO4"/>
    <property type="match status" value="2"/>
</dbReference>
<feature type="transmembrane region" description="Helical" evidence="6">
    <location>
        <begin position="270"/>
        <end position="291"/>
    </location>
</feature>
<keyword evidence="4 6" id="KW-1133">Transmembrane helix</keyword>
<sequence length="297" mass="30757">GACMGMADAAGAASRRHLLLIMAPLTFLGAALAGERVETTVGHDLLLHGHLPIPLAASIIGVSFLLTLMFTILRIPVSVSQIVIFASVGTGLAAGVSIEWGTVGVFVLIWALTPVATGLLAYLLVRSFHRRWPSRALTAMRSPPALMALIGLGALTSFVMGANDVSNATGALLLGGLSTATVAALVGGLGLGLGAYLFGDRLVDRMAHDVVDLDPPMAASAQLAQSTVLIVVVLSGFYTSLNQALMGALLGVGYGRHRSRIRWTVVRHVLIEWGTGPITAAVLAAATTLLLRWTGLG</sequence>
<proteinExistence type="predicted"/>
<evidence type="ECO:0000313" key="7">
    <source>
        <dbReference type="EMBL" id="EQD76812.1"/>
    </source>
</evidence>
<comment type="subcellular location">
    <subcellularLocation>
        <location evidence="1">Membrane</location>
        <topology evidence="1">Multi-pass membrane protein</topology>
    </subcellularLocation>
</comment>
<name>T1C481_9ZZZZ</name>
<dbReference type="AlphaFoldDB" id="T1C481"/>
<feature type="transmembrane region" description="Helical" evidence="6">
    <location>
        <begin position="49"/>
        <end position="72"/>
    </location>
</feature>
<feature type="transmembrane region" description="Helical" evidence="6">
    <location>
        <begin position="104"/>
        <end position="125"/>
    </location>
</feature>
<reference evidence="7" key="1">
    <citation type="submission" date="2013-08" db="EMBL/GenBank/DDBJ databases">
        <authorList>
            <person name="Mendez C."/>
            <person name="Richter M."/>
            <person name="Ferrer M."/>
            <person name="Sanchez J."/>
        </authorList>
    </citation>
    <scope>NUCLEOTIDE SEQUENCE</scope>
</reference>
<evidence type="ECO:0000256" key="4">
    <source>
        <dbReference type="ARBA" id="ARBA00022989"/>
    </source>
</evidence>
<feature type="transmembrane region" description="Helical" evidence="6">
    <location>
        <begin position="79"/>
        <end position="98"/>
    </location>
</feature>
<keyword evidence="3 6" id="KW-0812">Transmembrane</keyword>
<evidence type="ECO:0000256" key="1">
    <source>
        <dbReference type="ARBA" id="ARBA00004141"/>
    </source>
</evidence>
<reference evidence="7" key="2">
    <citation type="journal article" date="2014" name="ISME J.">
        <title>Microbial stratification in low pH oxic and suboxic macroscopic growths along an acid mine drainage.</title>
        <authorList>
            <person name="Mendez-Garcia C."/>
            <person name="Mesa V."/>
            <person name="Sprenger R.R."/>
            <person name="Richter M."/>
            <person name="Diez M.S."/>
            <person name="Solano J."/>
            <person name="Bargiela R."/>
            <person name="Golyshina O.V."/>
            <person name="Manteca A."/>
            <person name="Ramos J.L."/>
            <person name="Gallego J.R."/>
            <person name="Llorente I."/>
            <person name="Martins Dos Santos V.A."/>
            <person name="Jensen O.N."/>
            <person name="Pelaez A.I."/>
            <person name="Sanchez J."/>
            <person name="Ferrer M."/>
        </authorList>
    </citation>
    <scope>NUCLEOTIDE SEQUENCE</scope>
</reference>
<organism evidence="7">
    <name type="scientific">mine drainage metagenome</name>
    <dbReference type="NCBI Taxonomy" id="410659"/>
    <lineage>
        <taxon>unclassified sequences</taxon>
        <taxon>metagenomes</taxon>
        <taxon>ecological metagenomes</taxon>
    </lineage>
</organism>
<evidence type="ECO:0000256" key="3">
    <source>
        <dbReference type="ARBA" id="ARBA00022692"/>
    </source>
</evidence>
<accession>T1C481</accession>
<protein>
    <submittedName>
        <fullName evidence="7">Phosphate transporter</fullName>
    </submittedName>
</protein>
<comment type="caution">
    <text evidence="7">The sequence shown here is derived from an EMBL/GenBank/DDBJ whole genome shotgun (WGS) entry which is preliminary data.</text>
</comment>